<dbReference type="GO" id="GO:0005886">
    <property type="term" value="C:plasma membrane"/>
    <property type="evidence" value="ECO:0007669"/>
    <property type="project" value="UniProtKB-SubCell"/>
</dbReference>
<dbReference type="STRING" id="13035.Dacsa_2581"/>
<feature type="transmembrane region" description="Helical" evidence="6">
    <location>
        <begin position="87"/>
        <end position="108"/>
    </location>
</feature>
<evidence type="ECO:0000313" key="8">
    <source>
        <dbReference type="Proteomes" id="UP000010482"/>
    </source>
</evidence>
<keyword evidence="5 6" id="KW-0472">Membrane</keyword>
<dbReference type="NCBIfam" id="NF037997">
    <property type="entry name" value="Na_Pi_symport"/>
    <property type="match status" value="1"/>
</dbReference>
<evidence type="ECO:0000256" key="3">
    <source>
        <dbReference type="ARBA" id="ARBA00022692"/>
    </source>
</evidence>
<gene>
    <name evidence="7" type="ORF">Dacsa_2581</name>
</gene>
<feature type="transmembrane region" description="Helical" evidence="6">
    <location>
        <begin position="52"/>
        <end position="72"/>
    </location>
</feature>
<dbReference type="InterPro" id="IPR003841">
    <property type="entry name" value="Na/Pi_transpt"/>
</dbReference>
<dbReference type="Pfam" id="PF02690">
    <property type="entry name" value="Na_Pi_cotrans"/>
    <property type="match status" value="1"/>
</dbReference>
<protein>
    <submittedName>
        <fullName evidence="7">Na+/phosphate symporter</fullName>
    </submittedName>
</protein>
<keyword evidence="4 6" id="KW-1133">Transmembrane helix</keyword>
<keyword evidence="3 6" id="KW-0812">Transmembrane</keyword>
<dbReference type="AlphaFoldDB" id="K9YYI7"/>
<accession>K9YYI7</accession>
<proteinExistence type="predicted"/>
<keyword evidence="2" id="KW-1003">Cell membrane</keyword>
<feature type="transmembrane region" description="Helical" evidence="6">
    <location>
        <begin position="115"/>
        <end position="138"/>
    </location>
</feature>
<name>K9YYI7_DACS8</name>
<organism evidence="7 8">
    <name type="scientific">Dactylococcopsis salina (strain PCC 8305)</name>
    <name type="common">Myxobactron salinum</name>
    <dbReference type="NCBI Taxonomy" id="13035"/>
    <lineage>
        <taxon>Bacteria</taxon>
        <taxon>Bacillati</taxon>
        <taxon>Cyanobacteriota</taxon>
        <taxon>Cyanophyceae</taxon>
        <taxon>Nodosilineales</taxon>
        <taxon>Cymatolegaceae</taxon>
        <taxon>Dactylococcopsis</taxon>
    </lineage>
</organism>
<dbReference type="PANTHER" id="PTHR10010:SF46">
    <property type="entry name" value="SODIUM-DEPENDENT PHOSPHATE TRANSPORT PROTEIN 2B"/>
    <property type="match status" value="1"/>
</dbReference>
<evidence type="ECO:0000313" key="7">
    <source>
        <dbReference type="EMBL" id="AFZ51168.1"/>
    </source>
</evidence>
<dbReference type="KEGG" id="dsl:Dacsa_2581"/>
<evidence type="ECO:0000256" key="6">
    <source>
        <dbReference type="SAM" id="Phobius"/>
    </source>
</evidence>
<evidence type="ECO:0000256" key="1">
    <source>
        <dbReference type="ARBA" id="ARBA00004651"/>
    </source>
</evidence>
<evidence type="ECO:0000256" key="2">
    <source>
        <dbReference type="ARBA" id="ARBA00022475"/>
    </source>
</evidence>
<dbReference type="RefSeq" id="WP_015230158.1">
    <property type="nucleotide sequence ID" value="NC_019780.1"/>
</dbReference>
<dbReference type="Proteomes" id="UP000010482">
    <property type="component" value="Chromosome"/>
</dbReference>
<dbReference type="eggNOG" id="COG1283">
    <property type="taxonomic scope" value="Bacteria"/>
</dbReference>
<dbReference type="GO" id="GO:0044341">
    <property type="term" value="P:sodium-dependent phosphate transport"/>
    <property type="evidence" value="ECO:0007669"/>
    <property type="project" value="InterPro"/>
</dbReference>
<evidence type="ECO:0000256" key="5">
    <source>
        <dbReference type="ARBA" id="ARBA00023136"/>
    </source>
</evidence>
<sequence>MQHRVALPKWYNNEGQITKDKGQSCRLGGVYETQHQLVIGHWLMENWQKKSVFKSLIVISLLYFLLVAVRLISSGFQITFGSEAKDLFNFATNPFLGLIIGIFATALIQSSSTVISILVGLVAGGLPLSIAIGIVMGANVGTTITNTIVSLGHLKASEEFKRAFAAATVHDCFNFCCLILFFPLEITFHGLEKASQFISNFLVSFEQNWHLISGSGNCL</sequence>
<dbReference type="EMBL" id="CP003944">
    <property type="protein sequence ID" value="AFZ51168.1"/>
    <property type="molecule type" value="Genomic_DNA"/>
</dbReference>
<evidence type="ECO:0000256" key="4">
    <source>
        <dbReference type="ARBA" id="ARBA00022989"/>
    </source>
</evidence>
<comment type="subcellular location">
    <subcellularLocation>
        <location evidence="1">Cell membrane</location>
        <topology evidence="1">Multi-pass membrane protein</topology>
    </subcellularLocation>
</comment>
<dbReference type="PATRIC" id="fig|13035.3.peg.2944"/>
<dbReference type="GO" id="GO:0005436">
    <property type="term" value="F:sodium:phosphate symporter activity"/>
    <property type="evidence" value="ECO:0007669"/>
    <property type="project" value="InterPro"/>
</dbReference>
<reference evidence="7" key="1">
    <citation type="submission" date="2012-04" db="EMBL/GenBank/DDBJ databases">
        <title>Finished genome of Dactylococcopsis salina PCC 8305.</title>
        <authorList>
            <consortium name="US DOE Joint Genome Institute"/>
            <person name="Gugger M."/>
            <person name="Coursin T."/>
            <person name="Rippka R."/>
            <person name="Tandeau De Marsac N."/>
            <person name="Huntemann M."/>
            <person name="Wei C.-L."/>
            <person name="Han J."/>
            <person name="Detter J.C."/>
            <person name="Han C."/>
            <person name="Tapia R."/>
            <person name="Daligault H."/>
            <person name="Chen A."/>
            <person name="Krypides N."/>
            <person name="Mavromatis K."/>
            <person name="Markowitz V."/>
            <person name="Szeto E."/>
            <person name="Ivanova N."/>
            <person name="Ovchinnikova G."/>
            <person name="Pagani I."/>
            <person name="Pati A."/>
            <person name="Goodwin L."/>
            <person name="Peters L."/>
            <person name="Pitluck S."/>
            <person name="Woyke T."/>
            <person name="Kerfeld C."/>
        </authorList>
    </citation>
    <scope>NUCLEOTIDE SEQUENCE [LARGE SCALE GENOMIC DNA]</scope>
    <source>
        <strain evidence="7">PCC 8305</strain>
    </source>
</reference>
<dbReference type="HOGENOM" id="CLU_1259701_0_0_3"/>
<keyword evidence="8" id="KW-1185">Reference proteome</keyword>
<dbReference type="PANTHER" id="PTHR10010">
    <property type="entry name" value="SOLUTE CARRIER FAMILY 34 SODIUM PHOSPHATE , MEMBER 2-RELATED"/>
    <property type="match status" value="1"/>
</dbReference>